<keyword evidence="2" id="KW-0378">Hydrolase</keyword>
<dbReference type="SUPFAM" id="SSF53474">
    <property type="entry name" value="alpha/beta-Hydrolases"/>
    <property type="match status" value="1"/>
</dbReference>
<dbReference type="Gene3D" id="3.40.50.1820">
    <property type="entry name" value="alpha/beta hydrolase"/>
    <property type="match status" value="1"/>
</dbReference>
<dbReference type="InterPro" id="IPR051044">
    <property type="entry name" value="MAG_DAG_Lipase"/>
</dbReference>
<dbReference type="AlphaFoldDB" id="A0A644X348"/>
<proteinExistence type="predicted"/>
<comment type="caution">
    <text evidence="2">The sequence shown here is derived from an EMBL/GenBank/DDBJ whole genome shotgun (WGS) entry which is preliminary data.</text>
</comment>
<protein>
    <submittedName>
        <fullName evidence="2">Phospholipase YtpA</fullName>
        <ecNumber evidence="2">3.1.1.-</ecNumber>
    </submittedName>
</protein>
<dbReference type="InterPro" id="IPR029058">
    <property type="entry name" value="AB_hydrolase_fold"/>
</dbReference>
<reference evidence="2" key="1">
    <citation type="submission" date="2019-08" db="EMBL/GenBank/DDBJ databases">
        <authorList>
            <person name="Kucharzyk K."/>
            <person name="Murdoch R.W."/>
            <person name="Higgins S."/>
            <person name="Loffler F."/>
        </authorList>
    </citation>
    <scope>NUCLEOTIDE SEQUENCE</scope>
</reference>
<organism evidence="2">
    <name type="scientific">bioreactor metagenome</name>
    <dbReference type="NCBI Taxonomy" id="1076179"/>
    <lineage>
        <taxon>unclassified sequences</taxon>
        <taxon>metagenomes</taxon>
        <taxon>ecological metagenomes</taxon>
    </lineage>
</organism>
<gene>
    <name evidence="2" type="primary">ytpA</name>
    <name evidence="2" type="ORF">SDC9_56914</name>
</gene>
<sequence>MQSVLIPSFDKFFISCNLYRAEPSKAVVQIIHGAAEYKGRYHVFATYLQSQGYSVLVSDQRGHGDSIDARFVRGFMPSVEVLVEDQWHITRFLKQEFFGQPIHLLAHSFGSNIARLYLHSHDEHIASLVMTGSPCYVPGIRIGMAFVKLLMLFLSPHGYGFISGKLTTSASLKWVCSDPSVIEERRIDPYRKNFRYQLAAIHTIFNSVNALHTYPNRPIKHPSLPILCISGSEDPVPGFAKGLADTQASLKRIGYTRIFMKVFPAMRHEVLMEREKELVFTLITQFLDGKYQGARLDDWQL</sequence>
<evidence type="ECO:0000313" key="2">
    <source>
        <dbReference type="EMBL" id="MPM10582.1"/>
    </source>
</evidence>
<evidence type="ECO:0000259" key="1">
    <source>
        <dbReference type="Pfam" id="PF12146"/>
    </source>
</evidence>
<dbReference type="Pfam" id="PF12146">
    <property type="entry name" value="Hydrolase_4"/>
    <property type="match status" value="1"/>
</dbReference>
<dbReference type="PANTHER" id="PTHR11614">
    <property type="entry name" value="PHOSPHOLIPASE-RELATED"/>
    <property type="match status" value="1"/>
</dbReference>
<feature type="domain" description="Serine aminopeptidase S33" evidence="1">
    <location>
        <begin position="23"/>
        <end position="275"/>
    </location>
</feature>
<name>A0A644X348_9ZZZZ</name>
<dbReference type="EMBL" id="VSSQ01001712">
    <property type="protein sequence ID" value="MPM10582.1"/>
    <property type="molecule type" value="Genomic_DNA"/>
</dbReference>
<accession>A0A644X348</accession>
<dbReference type="EC" id="3.1.1.-" evidence="2"/>
<dbReference type="InterPro" id="IPR022742">
    <property type="entry name" value="Hydrolase_4"/>
</dbReference>
<dbReference type="GO" id="GO:0016787">
    <property type="term" value="F:hydrolase activity"/>
    <property type="evidence" value="ECO:0007669"/>
    <property type="project" value="UniProtKB-KW"/>
</dbReference>